<dbReference type="EMBL" id="BK014663">
    <property type="protein sequence ID" value="DAD66866.1"/>
    <property type="molecule type" value="Genomic_DNA"/>
</dbReference>
<name>A0A8S5LAQ4_9CAUD</name>
<sequence length="118" mass="14332">MKDKTFIRFLQEIAEKDKLEVIFSVIEFMEWAGIPYEQLKYVSEDVNSKLHVLMNYKYTSEQMIMFVKERNFYRIIQGFRTFGTIITVEFSEWTKDVRGEKDWLIKIEEAMENNNEHN</sequence>
<organism evidence="1">
    <name type="scientific">Siphoviridae sp. ctFNZ2</name>
    <dbReference type="NCBI Taxonomy" id="2823572"/>
    <lineage>
        <taxon>Viruses</taxon>
        <taxon>Duplodnaviria</taxon>
        <taxon>Heunggongvirae</taxon>
        <taxon>Uroviricota</taxon>
        <taxon>Caudoviricetes</taxon>
    </lineage>
</organism>
<reference evidence="1" key="1">
    <citation type="journal article" date="2021" name="Proc. Natl. Acad. Sci. U.S.A.">
        <title>A Catalog of Tens of Thousands of Viruses from Human Metagenomes Reveals Hidden Associations with Chronic Diseases.</title>
        <authorList>
            <person name="Tisza M.J."/>
            <person name="Buck C.B."/>
        </authorList>
    </citation>
    <scope>NUCLEOTIDE SEQUENCE</scope>
    <source>
        <strain evidence="1">CtFNZ2</strain>
    </source>
</reference>
<accession>A0A8S5LAQ4</accession>
<evidence type="ECO:0000313" key="1">
    <source>
        <dbReference type="EMBL" id="DAD66866.1"/>
    </source>
</evidence>
<protein>
    <submittedName>
        <fullName evidence="1">Uncharacterized protein</fullName>
    </submittedName>
</protein>
<proteinExistence type="predicted"/>